<dbReference type="AlphaFoldDB" id="V4KGP1"/>
<evidence type="ECO:0000256" key="3">
    <source>
        <dbReference type="ARBA" id="ARBA00022729"/>
    </source>
</evidence>
<sequence>VKHYYNIHSHKHISHTYICILFHKKTKTDAEIKQWCVANKEAPDDVLQAALESACQHGGADCSKIKPNNPCFLPNTIKDHASFVFNIYYQNYKHKGGFCYFNRAAMITDRDP</sequence>
<keyword evidence="2" id="KW-0336">GPI-anchor</keyword>
<dbReference type="InterPro" id="IPR012946">
    <property type="entry name" value="X8"/>
</dbReference>
<dbReference type="InterPro" id="IPR044788">
    <property type="entry name" value="X8_dom_prot"/>
</dbReference>
<feature type="non-terminal residue" evidence="6">
    <location>
        <position position="1"/>
    </location>
</feature>
<dbReference type="OrthoDB" id="2019109at2759"/>
<evidence type="ECO:0000313" key="7">
    <source>
        <dbReference type="Proteomes" id="UP000030689"/>
    </source>
</evidence>
<keyword evidence="2" id="KW-0472">Membrane</keyword>
<comment type="subcellular location">
    <subcellularLocation>
        <location evidence="1">Cell membrane</location>
        <topology evidence="1">Lipid-anchor</topology>
        <topology evidence="1">GPI-anchor</topology>
    </subcellularLocation>
</comment>
<dbReference type="STRING" id="72664.V4KGP1"/>
<organism evidence="6 7">
    <name type="scientific">Eutrema salsugineum</name>
    <name type="common">Saltwater cress</name>
    <name type="synonym">Sisymbrium salsugineum</name>
    <dbReference type="NCBI Taxonomy" id="72664"/>
    <lineage>
        <taxon>Eukaryota</taxon>
        <taxon>Viridiplantae</taxon>
        <taxon>Streptophyta</taxon>
        <taxon>Embryophyta</taxon>
        <taxon>Tracheophyta</taxon>
        <taxon>Spermatophyta</taxon>
        <taxon>Magnoliopsida</taxon>
        <taxon>eudicotyledons</taxon>
        <taxon>Gunneridae</taxon>
        <taxon>Pentapetalae</taxon>
        <taxon>rosids</taxon>
        <taxon>malvids</taxon>
        <taxon>Brassicales</taxon>
        <taxon>Brassicaceae</taxon>
        <taxon>Eutremeae</taxon>
        <taxon>Eutrema</taxon>
    </lineage>
</organism>
<evidence type="ECO:0000259" key="5">
    <source>
        <dbReference type="SMART" id="SM00768"/>
    </source>
</evidence>
<name>V4KGP1_EUTSA</name>
<evidence type="ECO:0000313" key="6">
    <source>
        <dbReference type="EMBL" id="ESQ36965.1"/>
    </source>
</evidence>
<keyword evidence="3" id="KW-0732">Signal</keyword>
<evidence type="ECO:0000256" key="1">
    <source>
        <dbReference type="ARBA" id="ARBA00004609"/>
    </source>
</evidence>
<gene>
    <name evidence="6" type="ORF">EUTSA_v10003112mg</name>
</gene>
<proteinExistence type="predicted"/>
<keyword evidence="7" id="KW-1185">Reference proteome</keyword>
<keyword evidence="4" id="KW-0449">Lipoprotein</keyword>
<dbReference type="Gene3D" id="1.20.58.1040">
    <property type="match status" value="1"/>
</dbReference>
<evidence type="ECO:0000256" key="2">
    <source>
        <dbReference type="ARBA" id="ARBA00022622"/>
    </source>
</evidence>
<feature type="domain" description="X8" evidence="5">
    <location>
        <begin position="34"/>
        <end position="112"/>
    </location>
</feature>
<dbReference type="GO" id="GO:0098552">
    <property type="term" value="C:side of membrane"/>
    <property type="evidence" value="ECO:0007669"/>
    <property type="project" value="UniProtKB-KW"/>
</dbReference>
<dbReference type="Proteomes" id="UP000030689">
    <property type="component" value="Unassembled WGS sequence"/>
</dbReference>
<dbReference type="Gramene" id="ESQ36965">
    <property type="protein sequence ID" value="ESQ36965"/>
    <property type="gene ID" value="EUTSA_v10003112mg"/>
</dbReference>
<reference evidence="6 7" key="1">
    <citation type="journal article" date="2013" name="Front. Plant Sci.">
        <title>The Reference Genome of the Halophytic Plant Eutrema salsugineum.</title>
        <authorList>
            <person name="Yang R."/>
            <person name="Jarvis D.E."/>
            <person name="Chen H."/>
            <person name="Beilstein M.A."/>
            <person name="Grimwood J."/>
            <person name="Jenkins J."/>
            <person name="Shu S."/>
            <person name="Prochnik S."/>
            <person name="Xin M."/>
            <person name="Ma C."/>
            <person name="Schmutz J."/>
            <person name="Wing R.A."/>
            <person name="Mitchell-Olds T."/>
            <person name="Schumaker K.S."/>
            <person name="Wang X."/>
        </authorList>
    </citation>
    <scope>NUCLEOTIDE SEQUENCE [LARGE SCALE GENOMIC DNA]</scope>
</reference>
<evidence type="ECO:0000256" key="4">
    <source>
        <dbReference type="ARBA" id="ARBA00023288"/>
    </source>
</evidence>
<keyword evidence="2" id="KW-0325">Glycoprotein</keyword>
<dbReference type="GO" id="GO:0009506">
    <property type="term" value="C:plasmodesma"/>
    <property type="evidence" value="ECO:0007669"/>
    <property type="project" value="UniProtKB-ARBA"/>
</dbReference>
<dbReference type="SMART" id="SM00768">
    <property type="entry name" value="X8"/>
    <property type="match status" value="1"/>
</dbReference>
<feature type="non-terminal residue" evidence="6">
    <location>
        <position position="112"/>
    </location>
</feature>
<dbReference type="EMBL" id="KI517609">
    <property type="protein sequence ID" value="ESQ36965.1"/>
    <property type="molecule type" value="Genomic_DNA"/>
</dbReference>
<dbReference type="Pfam" id="PF07983">
    <property type="entry name" value="X8"/>
    <property type="match status" value="1"/>
</dbReference>
<dbReference type="GO" id="GO:0005886">
    <property type="term" value="C:plasma membrane"/>
    <property type="evidence" value="ECO:0007669"/>
    <property type="project" value="UniProtKB-SubCell"/>
</dbReference>
<accession>V4KGP1</accession>
<dbReference type="PANTHER" id="PTHR31044">
    <property type="entry name" value="BETA-1,3 GLUCANASE"/>
    <property type="match status" value="1"/>
</dbReference>
<dbReference type="eggNOG" id="ENOG502S140">
    <property type="taxonomic scope" value="Eukaryota"/>
</dbReference>
<dbReference type="OMA" id="KHISHTY"/>
<dbReference type="KEGG" id="eus:EUTSA_v10003112mg"/>
<protein>
    <recommendedName>
        <fullName evidence="5">X8 domain-containing protein</fullName>
    </recommendedName>
</protein>
<dbReference type="PANTHER" id="PTHR31044:SF55">
    <property type="entry name" value="CARBOHYDRATE-BINDING X8 DOMAIN SUPERFAMILY PROTEIN"/>
    <property type="match status" value="1"/>
</dbReference>